<dbReference type="GO" id="GO:0003677">
    <property type="term" value="F:DNA binding"/>
    <property type="evidence" value="ECO:0007669"/>
    <property type="project" value="UniProtKB-KW"/>
</dbReference>
<sequence>MNSTAAAGTPVRTIIADDHPLVLLAIEHLIGNYPDLQLVGRAADINELFLEVDRSPCDLVLMDLYMPGGLDGGGFDAVRQFKERYPDVALVILTMETEAATLRKVMSLGVDGLLSKRDRIDLIHVAVVMALARECYIGPAVRALLADVAMSQQLDIVRATLSRRELEVFTQYAAGFGVTEIAARLGRSVKTISAQKCMAMRKLALNSDAELFRFAFEHGVVSERHDRSPEYGHTPDYQQDHWQGQELDHSQGR</sequence>
<proteinExistence type="predicted"/>
<evidence type="ECO:0000313" key="7">
    <source>
        <dbReference type="EMBL" id="SMG31438.1"/>
    </source>
</evidence>
<name>A0A1X7JUE9_9BURK</name>
<dbReference type="PANTHER" id="PTHR43214:SF17">
    <property type="entry name" value="TRANSCRIPTIONAL REGULATORY PROTEIN RCSB"/>
    <property type="match status" value="1"/>
</dbReference>
<evidence type="ECO:0000256" key="4">
    <source>
        <dbReference type="SAM" id="MobiDB-lite"/>
    </source>
</evidence>
<feature type="region of interest" description="Disordered" evidence="4">
    <location>
        <begin position="225"/>
        <end position="253"/>
    </location>
</feature>
<keyword evidence="1 3" id="KW-0597">Phosphoprotein</keyword>
<dbReference type="SUPFAM" id="SSF46894">
    <property type="entry name" value="C-terminal effector domain of the bipartite response regulators"/>
    <property type="match status" value="1"/>
</dbReference>
<dbReference type="SMART" id="SM00448">
    <property type="entry name" value="REC"/>
    <property type="match status" value="1"/>
</dbReference>
<dbReference type="PROSITE" id="PS50110">
    <property type="entry name" value="RESPONSE_REGULATORY"/>
    <property type="match status" value="1"/>
</dbReference>
<evidence type="ECO:0000313" key="8">
    <source>
        <dbReference type="Proteomes" id="UP000193228"/>
    </source>
</evidence>
<evidence type="ECO:0000256" key="3">
    <source>
        <dbReference type="PROSITE-ProRule" id="PRU00169"/>
    </source>
</evidence>
<keyword evidence="8" id="KW-1185">Reference proteome</keyword>
<dbReference type="InterPro" id="IPR000792">
    <property type="entry name" value="Tscrpt_reg_LuxR_C"/>
</dbReference>
<dbReference type="Pfam" id="PF00196">
    <property type="entry name" value="GerE"/>
    <property type="match status" value="1"/>
</dbReference>
<dbReference type="SUPFAM" id="SSF52172">
    <property type="entry name" value="CheY-like"/>
    <property type="match status" value="1"/>
</dbReference>
<dbReference type="InterPro" id="IPR011006">
    <property type="entry name" value="CheY-like_superfamily"/>
</dbReference>
<evidence type="ECO:0000256" key="1">
    <source>
        <dbReference type="ARBA" id="ARBA00022553"/>
    </source>
</evidence>
<dbReference type="InterPro" id="IPR039420">
    <property type="entry name" value="WalR-like"/>
</dbReference>
<dbReference type="Proteomes" id="UP000193228">
    <property type="component" value="Unassembled WGS sequence"/>
</dbReference>
<organism evidence="7 8">
    <name type="scientific">Paraburkholderia susongensis</name>
    <dbReference type="NCBI Taxonomy" id="1515439"/>
    <lineage>
        <taxon>Bacteria</taxon>
        <taxon>Pseudomonadati</taxon>
        <taxon>Pseudomonadota</taxon>
        <taxon>Betaproteobacteria</taxon>
        <taxon>Burkholderiales</taxon>
        <taxon>Burkholderiaceae</taxon>
        <taxon>Paraburkholderia</taxon>
    </lineage>
</organism>
<dbReference type="CDD" id="cd17535">
    <property type="entry name" value="REC_NarL-like"/>
    <property type="match status" value="1"/>
</dbReference>
<keyword evidence="2" id="KW-0238">DNA-binding</keyword>
<dbReference type="SMART" id="SM00421">
    <property type="entry name" value="HTH_LUXR"/>
    <property type="match status" value="1"/>
</dbReference>
<dbReference type="PROSITE" id="PS50043">
    <property type="entry name" value="HTH_LUXR_2"/>
    <property type="match status" value="1"/>
</dbReference>
<dbReference type="InterPro" id="IPR016032">
    <property type="entry name" value="Sig_transdc_resp-reg_C-effctor"/>
</dbReference>
<accession>A0A1X7JUE9</accession>
<dbReference type="RefSeq" id="WP_085482152.1">
    <property type="nucleotide sequence ID" value="NZ_FXAT01000003.1"/>
</dbReference>
<dbReference type="InterPro" id="IPR058245">
    <property type="entry name" value="NreC/VraR/RcsB-like_REC"/>
</dbReference>
<feature type="domain" description="Response regulatory" evidence="6">
    <location>
        <begin position="12"/>
        <end position="131"/>
    </location>
</feature>
<dbReference type="GO" id="GO:0006355">
    <property type="term" value="P:regulation of DNA-templated transcription"/>
    <property type="evidence" value="ECO:0007669"/>
    <property type="project" value="InterPro"/>
</dbReference>
<dbReference type="OrthoDB" id="8585266at2"/>
<gene>
    <name evidence="7" type="ORF">SAMN06265784_10316</name>
</gene>
<dbReference type="Pfam" id="PF00072">
    <property type="entry name" value="Response_reg"/>
    <property type="match status" value="1"/>
</dbReference>
<dbReference type="CDD" id="cd06170">
    <property type="entry name" value="LuxR_C_like"/>
    <property type="match status" value="1"/>
</dbReference>
<evidence type="ECO:0000256" key="2">
    <source>
        <dbReference type="ARBA" id="ARBA00023125"/>
    </source>
</evidence>
<dbReference type="PANTHER" id="PTHR43214">
    <property type="entry name" value="TWO-COMPONENT RESPONSE REGULATOR"/>
    <property type="match status" value="1"/>
</dbReference>
<dbReference type="InterPro" id="IPR001789">
    <property type="entry name" value="Sig_transdc_resp-reg_receiver"/>
</dbReference>
<protein>
    <submittedName>
        <fullName evidence="7">Two component transcriptional regulator, LuxR family</fullName>
    </submittedName>
</protein>
<dbReference type="PRINTS" id="PR00038">
    <property type="entry name" value="HTHLUXR"/>
</dbReference>
<dbReference type="AlphaFoldDB" id="A0A1X7JUE9"/>
<evidence type="ECO:0000259" key="6">
    <source>
        <dbReference type="PROSITE" id="PS50110"/>
    </source>
</evidence>
<dbReference type="STRING" id="1515439.SAMN06265784_10316"/>
<reference evidence="8" key="1">
    <citation type="submission" date="2017-04" db="EMBL/GenBank/DDBJ databases">
        <authorList>
            <person name="Varghese N."/>
            <person name="Submissions S."/>
        </authorList>
    </citation>
    <scope>NUCLEOTIDE SEQUENCE [LARGE SCALE GENOMIC DNA]</scope>
    <source>
        <strain evidence="8">LMG 29540</strain>
    </source>
</reference>
<feature type="domain" description="HTH luxR-type" evidence="5">
    <location>
        <begin position="154"/>
        <end position="219"/>
    </location>
</feature>
<evidence type="ECO:0000259" key="5">
    <source>
        <dbReference type="PROSITE" id="PS50043"/>
    </source>
</evidence>
<dbReference type="EMBL" id="FXAT01000003">
    <property type="protein sequence ID" value="SMG31438.1"/>
    <property type="molecule type" value="Genomic_DNA"/>
</dbReference>
<dbReference type="Gene3D" id="3.40.50.2300">
    <property type="match status" value="1"/>
</dbReference>
<dbReference type="GO" id="GO:0000160">
    <property type="term" value="P:phosphorelay signal transduction system"/>
    <property type="evidence" value="ECO:0007669"/>
    <property type="project" value="InterPro"/>
</dbReference>
<feature type="modified residue" description="4-aspartylphosphate" evidence="3">
    <location>
        <position position="63"/>
    </location>
</feature>